<dbReference type="Proteomes" id="UP000182248">
    <property type="component" value="Unassembled WGS sequence"/>
</dbReference>
<gene>
    <name evidence="2" type="ORF">SAMN02927921_02280</name>
</gene>
<dbReference type="EMBL" id="FPJE01000011">
    <property type="protein sequence ID" value="SFW55006.1"/>
    <property type="molecule type" value="Genomic_DNA"/>
</dbReference>
<proteinExistence type="predicted"/>
<evidence type="ECO:0000313" key="2">
    <source>
        <dbReference type="EMBL" id="SFW55006.1"/>
    </source>
</evidence>
<evidence type="ECO:0000313" key="3">
    <source>
        <dbReference type="Proteomes" id="UP000182248"/>
    </source>
</evidence>
<feature type="chain" id="PRO_5013063425" description="DUF541 domain-containing protein" evidence="1">
    <location>
        <begin position="22"/>
        <end position="143"/>
    </location>
</feature>
<evidence type="ECO:0008006" key="4">
    <source>
        <dbReference type="Google" id="ProtNLM"/>
    </source>
</evidence>
<accession>A0A1K1Q785</accession>
<sequence length="143" mass="15741">MTIKKQTLVLFLALVSITVSAQELTVDNSSSVKIEKLPEYVVITSENTKLLGGMNINIASKKSSYENVLKDLEALLQKNRNLAIRNQTDLLNAMSKLGFDYVDAYNASAGTVGAAAGEDVQAFGSNAKYRINMVFRKKTEFRN</sequence>
<evidence type="ECO:0000256" key="1">
    <source>
        <dbReference type="SAM" id="SignalP"/>
    </source>
</evidence>
<dbReference type="AlphaFoldDB" id="A0A1K1Q785"/>
<dbReference type="RefSeq" id="WP_072317490.1">
    <property type="nucleotide sequence ID" value="NZ_FPJE01000011.1"/>
</dbReference>
<keyword evidence="1" id="KW-0732">Signal</keyword>
<keyword evidence="3" id="KW-1185">Reference proteome</keyword>
<organism evidence="2 3">
    <name type="scientific">Sinomicrobium oceani</name>
    <dbReference type="NCBI Taxonomy" id="1150368"/>
    <lineage>
        <taxon>Bacteria</taxon>
        <taxon>Pseudomonadati</taxon>
        <taxon>Bacteroidota</taxon>
        <taxon>Flavobacteriia</taxon>
        <taxon>Flavobacteriales</taxon>
        <taxon>Flavobacteriaceae</taxon>
        <taxon>Sinomicrobium</taxon>
    </lineage>
</organism>
<name>A0A1K1Q785_9FLAO</name>
<protein>
    <recommendedName>
        <fullName evidence="4">DUF541 domain-containing protein</fullName>
    </recommendedName>
</protein>
<dbReference type="OrthoDB" id="1438985at2"/>
<feature type="signal peptide" evidence="1">
    <location>
        <begin position="1"/>
        <end position="21"/>
    </location>
</feature>
<reference evidence="2 3" key="1">
    <citation type="submission" date="2016-11" db="EMBL/GenBank/DDBJ databases">
        <authorList>
            <person name="Jaros S."/>
            <person name="Januszkiewicz K."/>
            <person name="Wedrychowicz H."/>
        </authorList>
    </citation>
    <scope>NUCLEOTIDE SEQUENCE [LARGE SCALE GENOMIC DNA]</scope>
    <source>
        <strain evidence="2 3">CGMCC 1.12145</strain>
    </source>
</reference>